<evidence type="ECO:0000256" key="1">
    <source>
        <dbReference type="SAM" id="MobiDB-lite"/>
    </source>
</evidence>
<comment type="caution">
    <text evidence="2">The sequence shown here is derived from an EMBL/GenBank/DDBJ whole genome shotgun (WGS) entry which is preliminary data.</text>
</comment>
<name>A0A5C6P8C7_9TELE</name>
<evidence type="ECO:0000313" key="2">
    <source>
        <dbReference type="EMBL" id="TWW76064.1"/>
    </source>
</evidence>
<dbReference type="EMBL" id="RHFK02000005">
    <property type="protein sequence ID" value="TWW76064.1"/>
    <property type="molecule type" value="Genomic_DNA"/>
</dbReference>
<dbReference type="AlphaFoldDB" id="A0A5C6P8C7"/>
<accession>A0A5C6P8C7</accession>
<proteinExistence type="predicted"/>
<feature type="region of interest" description="Disordered" evidence="1">
    <location>
        <begin position="141"/>
        <end position="164"/>
    </location>
</feature>
<organism evidence="2 3">
    <name type="scientific">Takifugu flavidus</name>
    <name type="common">sansaifugu</name>
    <dbReference type="NCBI Taxonomy" id="433684"/>
    <lineage>
        <taxon>Eukaryota</taxon>
        <taxon>Metazoa</taxon>
        <taxon>Chordata</taxon>
        <taxon>Craniata</taxon>
        <taxon>Vertebrata</taxon>
        <taxon>Euteleostomi</taxon>
        <taxon>Actinopterygii</taxon>
        <taxon>Neopterygii</taxon>
        <taxon>Teleostei</taxon>
        <taxon>Neoteleostei</taxon>
        <taxon>Acanthomorphata</taxon>
        <taxon>Eupercaria</taxon>
        <taxon>Tetraodontiformes</taxon>
        <taxon>Tetradontoidea</taxon>
        <taxon>Tetraodontidae</taxon>
        <taxon>Takifugu</taxon>
    </lineage>
</organism>
<evidence type="ECO:0000313" key="3">
    <source>
        <dbReference type="Proteomes" id="UP000324091"/>
    </source>
</evidence>
<sequence length="164" mass="17188">MADGSLSLLRSSGAHHLRLRLRVGAVSRPHTLAGLHVASTVLPPGIPAAAPHLWSLSCRRSGAGRGQVRERASEPMNMAFIGDADPFTAAIPATKVELTVSCRGGRSGEEQQNSGIHPLVSRAPAALSRQHKSQLEISQRLRGGAGISLPDSSSTSSCSSRESR</sequence>
<feature type="compositionally biased region" description="Low complexity" evidence="1">
    <location>
        <begin position="148"/>
        <end position="164"/>
    </location>
</feature>
<keyword evidence="3" id="KW-1185">Reference proteome</keyword>
<dbReference type="Proteomes" id="UP000324091">
    <property type="component" value="Chromosome 13"/>
</dbReference>
<protein>
    <submittedName>
        <fullName evidence="2">Uncharacterized protein</fullName>
    </submittedName>
</protein>
<reference evidence="2 3" key="1">
    <citation type="submission" date="2019-04" db="EMBL/GenBank/DDBJ databases">
        <title>Chromosome genome assembly for Takifugu flavidus.</title>
        <authorList>
            <person name="Xiao S."/>
        </authorList>
    </citation>
    <scope>NUCLEOTIDE SEQUENCE [LARGE SCALE GENOMIC DNA]</scope>
    <source>
        <strain evidence="2">HTHZ2018</strain>
        <tissue evidence="2">Muscle</tissue>
    </source>
</reference>
<gene>
    <name evidence="2" type="ORF">D4764_13G0007260</name>
</gene>